<proteinExistence type="predicted"/>
<protein>
    <submittedName>
        <fullName evidence="1">Uncharacterized protein</fullName>
    </submittedName>
</protein>
<dbReference type="SUPFAM" id="SSF52540">
    <property type="entry name" value="P-loop containing nucleoside triphosphate hydrolases"/>
    <property type="match status" value="1"/>
</dbReference>
<dbReference type="InterPro" id="IPR027417">
    <property type="entry name" value="P-loop_NTPase"/>
</dbReference>
<evidence type="ECO:0000313" key="1">
    <source>
        <dbReference type="EMBL" id="KAH7349615.1"/>
    </source>
</evidence>
<keyword evidence="2" id="KW-1185">Reference proteome</keyword>
<reference evidence="1" key="1">
    <citation type="journal article" date="2021" name="Nat. Commun.">
        <title>Genetic determinants of endophytism in the Arabidopsis root mycobiome.</title>
        <authorList>
            <person name="Mesny F."/>
            <person name="Miyauchi S."/>
            <person name="Thiergart T."/>
            <person name="Pickel B."/>
            <person name="Atanasova L."/>
            <person name="Karlsson M."/>
            <person name="Huettel B."/>
            <person name="Barry K.W."/>
            <person name="Haridas S."/>
            <person name="Chen C."/>
            <person name="Bauer D."/>
            <person name="Andreopoulos W."/>
            <person name="Pangilinan J."/>
            <person name="LaButti K."/>
            <person name="Riley R."/>
            <person name="Lipzen A."/>
            <person name="Clum A."/>
            <person name="Drula E."/>
            <person name="Henrissat B."/>
            <person name="Kohler A."/>
            <person name="Grigoriev I.V."/>
            <person name="Martin F.M."/>
            <person name="Hacquard S."/>
        </authorList>
    </citation>
    <scope>NUCLEOTIDE SEQUENCE</scope>
    <source>
        <strain evidence="1">MPI-CAGE-AT-0016</strain>
    </source>
</reference>
<dbReference type="Gene3D" id="3.40.50.300">
    <property type="entry name" value="P-loop containing nucleotide triphosphate hydrolases"/>
    <property type="match status" value="1"/>
</dbReference>
<dbReference type="EMBL" id="JAGPXD010000006">
    <property type="protein sequence ID" value="KAH7349615.1"/>
    <property type="molecule type" value="Genomic_DNA"/>
</dbReference>
<evidence type="ECO:0000313" key="2">
    <source>
        <dbReference type="Proteomes" id="UP000813385"/>
    </source>
</evidence>
<name>A0A8K0T3G1_9PEZI</name>
<dbReference type="AlphaFoldDB" id="A0A8K0T3G1"/>
<accession>A0A8K0T3G1</accession>
<organism evidence="1 2">
    <name type="scientific">Plectosphaerella cucumerina</name>
    <dbReference type="NCBI Taxonomy" id="40658"/>
    <lineage>
        <taxon>Eukaryota</taxon>
        <taxon>Fungi</taxon>
        <taxon>Dikarya</taxon>
        <taxon>Ascomycota</taxon>
        <taxon>Pezizomycotina</taxon>
        <taxon>Sordariomycetes</taxon>
        <taxon>Hypocreomycetidae</taxon>
        <taxon>Glomerellales</taxon>
        <taxon>Plectosphaerellaceae</taxon>
        <taxon>Plectosphaerella</taxon>
    </lineage>
</organism>
<sequence>MAAPLIWINGFPGAGKLTVTRELAGLDERIKVIDNHQLIDPVEARFPRSHPQYQAARKEERARVFAKWVLGEEHLGHTIVFTDFQSTTDGGPEVAREYEEAARKSGRPFLPVYLSCDAGVNLERAQSEERRNSRTTKLTDVAIMKSILKQEIIFQFEGHPGLAIDNTHKSPAEVAREILDFRTRYST</sequence>
<dbReference type="OrthoDB" id="5426988at2759"/>
<comment type="caution">
    <text evidence="1">The sequence shown here is derived from an EMBL/GenBank/DDBJ whole genome shotgun (WGS) entry which is preliminary data.</text>
</comment>
<gene>
    <name evidence="1" type="ORF">B0T11DRAFT_133146</name>
</gene>
<dbReference type="Proteomes" id="UP000813385">
    <property type="component" value="Unassembled WGS sequence"/>
</dbReference>